<feature type="domain" description="Cyclic nucleotide-binding" evidence="4">
    <location>
        <begin position="12"/>
        <end position="87"/>
    </location>
</feature>
<evidence type="ECO:0000259" key="4">
    <source>
        <dbReference type="PROSITE" id="PS50042"/>
    </source>
</evidence>
<name>A0A926E890_9FIRM</name>
<reference evidence="7" key="1">
    <citation type="submission" date="2020-08" db="EMBL/GenBank/DDBJ databases">
        <title>Genome public.</title>
        <authorList>
            <person name="Liu C."/>
            <person name="Sun Q."/>
        </authorList>
    </citation>
    <scope>NUCLEOTIDE SEQUENCE</scope>
    <source>
        <strain evidence="7">NSJ-24</strain>
    </source>
</reference>
<evidence type="ECO:0000256" key="1">
    <source>
        <dbReference type="ARBA" id="ARBA00023015"/>
    </source>
</evidence>
<keyword evidence="8" id="KW-1185">Reference proteome</keyword>
<keyword evidence="3" id="KW-0804">Transcription</keyword>
<protein>
    <submittedName>
        <fullName evidence="7">Crp/Fnr family transcriptional regulator</fullName>
    </submittedName>
</protein>
<evidence type="ECO:0000259" key="6">
    <source>
        <dbReference type="PROSITE" id="PS51063"/>
    </source>
</evidence>
<dbReference type="PROSITE" id="PS50042">
    <property type="entry name" value="CNMP_BINDING_3"/>
    <property type="match status" value="1"/>
</dbReference>
<evidence type="ECO:0000313" key="7">
    <source>
        <dbReference type="EMBL" id="MBC8567559.1"/>
    </source>
</evidence>
<dbReference type="GO" id="GO:0006355">
    <property type="term" value="P:regulation of DNA-templated transcription"/>
    <property type="evidence" value="ECO:0007669"/>
    <property type="project" value="InterPro"/>
</dbReference>
<dbReference type="InterPro" id="IPR018490">
    <property type="entry name" value="cNMP-bd_dom_sf"/>
</dbReference>
<evidence type="ECO:0000313" key="8">
    <source>
        <dbReference type="Proteomes" id="UP000610862"/>
    </source>
</evidence>
<accession>A0A926E890</accession>
<dbReference type="SMART" id="SM00419">
    <property type="entry name" value="HTH_CRP"/>
    <property type="match status" value="1"/>
</dbReference>
<dbReference type="InterPro" id="IPR001387">
    <property type="entry name" value="Cro/C1-type_HTH"/>
</dbReference>
<dbReference type="InterPro" id="IPR000595">
    <property type="entry name" value="cNMP-bd_dom"/>
</dbReference>
<dbReference type="CDD" id="cd00038">
    <property type="entry name" value="CAP_ED"/>
    <property type="match status" value="1"/>
</dbReference>
<dbReference type="Pfam" id="PF00027">
    <property type="entry name" value="cNMP_binding"/>
    <property type="match status" value="1"/>
</dbReference>
<dbReference type="InterPro" id="IPR012318">
    <property type="entry name" value="HTH_CRP"/>
</dbReference>
<organism evidence="7 8">
    <name type="scientific">Lentihominibacter hominis</name>
    <dbReference type="NCBI Taxonomy" id="2763645"/>
    <lineage>
        <taxon>Bacteria</taxon>
        <taxon>Bacillati</taxon>
        <taxon>Bacillota</taxon>
        <taxon>Clostridia</taxon>
        <taxon>Peptostreptococcales</taxon>
        <taxon>Anaerovoracaceae</taxon>
        <taxon>Lentihominibacter</taxon>
    </lineage>
</organism>
<comment type="caution">
    <text evidence="7">The sequence shown here is derived from an EMBL/GenBank/DDBJ whole genome shotgun (WGS) entry which is preliminary data.</text>
</comment>
<dbReference type="SUPFAM" id="SSF46785">
    <property type="entry name" value="Winged helix' DNA-binding domain"/>
    <property type="match status" value="1"/>
</dbReference>
<evidence type="ECO:0000259" key="5">
    <source>
        <dbReference type="PROSITE" id="PS50943"/>
    </source>
</evidence>
<proteinExistence type="predicted"/>
<dbReference type="EMBL" id="JACRTA010000001">
    <property type="protein sequence ID" value="MBC8567559.1"/>
    <property type="molecule type" value="Genomic_DNA"/>
</dbReference>
<dbReference type="InterPro" id="IPR036390">
    <property type="entry name" value="WH_DNA-bd_sf"/>
</dbReference>
<dbReference type="PROSITE" id="PS50943">
    <property type="entry name" value="HTH_CROC1"/>
    <property type="match status" value="1"/>
</dbReference>
<dbReference type="Proteomes" id="UP000610862">
    <property type="component" value="Unassembled WGS sequence"/>
</dbReference>
<keyword evidence="2" id="KW-0238">DNA-binding</keyword>
<keyword evidence="1" id="KW-0805">Transcription regulation</keyword>
<dbReference type="AlphaFoldDB" id="A0A926E890"/>
<dbReference type="Pfam" id="PF13545">
    <property type="entry name" value="HTH_Crp_2"/>
    <property type="match status" value="1"/>
</dbReference>
<dbReference type="GO" id="GO:0003677">
    <property type="term" value="F:DNA binding"/>
    <property type="evidence" value="ECO:0007669"/>
    <property type="project" value="UniProtKB-KW"/>
</dbReference>
<feature type="domain" description="HTH cro/C1-type" evidence="5">
    <location>
        <begin position="166"/>
        <end position="197"/>
    </location>
</feature>
<evidence type="ECO:0000256" key="3">
    <source>
        <dbReference type="ARBA" id="ARBA00023163"/>
    </source>
</evidence>
<feature type="domain" description="HTH crp-type" evidence="6">
    <location>
        <begin position="153"/>
        <end position="221"/>
    </location>
</feature>
<dbReference type="SUPFAM" id="SSF51206">
    <property type="entry name" value="cAMP-binding domain-like"/>
    <property type="match status" value="1"/>
</dbReference>
<gene>
    <name evidence="7" type="ORF">H8692_02130</name>
</gene>
<evidence type="ECO:0000256" key="2">
    <source>
        <dbReference type="ARBA" id="ARBA00023125"/>
    </source>
</evidence>
<dbReference type="InterPro" id="IPR014710">
    <property type="entry name" value="RmlC-like_jellyroll"/>
</dbReference>
<dbReference type="PROSITE" id="PS51063">
    <property type="entry name" value="HTH_CRP_2"/>
    <property type="match status" value="1"/>
</dbReference>
<dbReference type="Gene3D" id="2.60.120.10">
    <property type="entry name" value="Jelly Rolls"/>
    <property type="match status" value="1"/>
</dbReference>
<dbReference type="RefSeq" id="WP_177269305.1">
    <property type="nucleotide sequence ID" value="NZ_JACRTA010000001.1"/>
</dbReference>
<sequence>MLDFDIIKNSSLFKNIAQQDFDIVCGKLKPAVRMYSETEAIQTQGDIIHKIGIIAEGNVLSVKYHYNGTSQILQTFRKNDIIGLEAVSSTFFTSPSMLIADTACTIVFFRYSEFFSGNEISSACKITLLQNMTKILSDQNIKIMYKVDVLSKRTIRERIITYLSIISEKRNSHTFDIGMTQEQFAQYLCINRSTLSKELNDMRREGLISFYKTTYTIHTVI</sequence>